<sequence>MQVLKFVNNIQRLPVKLDLDHQEEKLLLILPNESSQATNMNMIIFRINKFANGGHLLIASLTAILFLWHAQEKRGMSSEPIVILRERIGSCPKEYCSY</sequence>
<name>A0A3M7R9G5_BRAPC</name>
<reference evidence="2 3" key="1">
    <citation type="journal article" date="2018" name="Sci. Rep.">
        <title>Genomic signatures of local adaptation to the degree of environmental predictability in rotifers.</title>
        <authorList>
            <person name="Franch-Gras L."/>
            <person name="Hahn C."/>
            <person name="Garcia-Roger E.M."/>
            <person name="Carmona M.J."/>
            <person name="Serra M."/>
            <person name="Gomez A."/>
        </authorList>
    </citation>
    <scope>NUCLEOTIDE SEQUENCE [LARGE SCALE GENOMIC DNA]</scope>
    <source>
        <strain evidence="2">HYR1</strain>
    </source>
</reference>
<keyword evidence="3" id="KW-1185">Reference proteome</keyword>
<keyword evidence="1" id="KW-0812">Transmembrane</keyword>
<evidence type="ECO:0000313" key="3">
    <source>
        <dbReference type="Proteomes" id="UP000276133"/>
    </source>
</evidence>
<protein>
    <submittedName>
        <fullName evidence="2">Uncharacterized protein</fullName>
    </submittedName>
</protein>
<dbReference type="AlphaFoldDB" id="A0A3M7R9G5"/>
<accession>A0A3M7R9G5</accession>
<proteinExistence type="predicted"/>
<keyword evidence="1" id="KW-0472">Membrane</keyword>
<dbReference type="Proteomes" id="UP000276133">
    <property type="component" value="Unassembled WGS sequence"/>
</dbReference>
<keyword evidence="1" id="KW-1133">Transmembrane helix</keyword>
<gene>
    <name evidence="2" type="ORF">BpHYR1_043178</name>
</gene>
<comment type="caution">
    <text evidence="2">The sequence shown here is derived from an EMBL/GenBank/DDBJ whole genome shotgun (WGS) entry which is preliminary data.</text>
</comment>
<evidence type="ECO:0000313" key="2">
    <source>
        <dbReference type="EMBL" id="RNA20160.1"/>
    </source>
</evidence>
<evidence type="ECO:0000256" key="1">
    <source>
        <dbReference type="SAM" id="Phobius"/>
    </source>
</evidence>
<dbReference type="EMBL" id="REGN01003909">
    <property type="protein sequence ID" value="RNA20160.1"/>
    <property type="molecule type" value="Genomic_DNA"/>
</dbReference>
<feature type="transmembrane region" description="Helical" evidence="1">
    <location>
        <begin position="50"/>
        <end position="70"/>
    </location>
</feature>
<organism evidence="2 3">
    <name type="scientific">Brachionus plicatilis</name>
    <name type="common">Marine rotifer</name>
    <name type="synonym">Brachionus muelleri</name>
    <dbReference type="NCBI Taxonomy" id="10195"/>
    <lineage>
        <taxon>Eukaryota</taxon>
        <taxon>Metazoa</taxon>
        <taxon>Spiralia</taxon>
        <taxon>Gnathifera</taxon>
        <taxon>Rotifera</taxon>
        <taxon>Eurotatoria</taxon>
        <taxon>Monogononta</taxon>
        <taxon>Pseudotrocha</taxon>
        <taxon>Ploima</taxon>
        <taxon>Brachionidae</taxon>
        <taxon>Brachionus</taxon>
    </lineage>
</organism>